<keyword evidence="3" id="KW-1185">Reference proteome</keyword>
<dbReference type="PANTHER" id="PTHR43586:SF21">
    <property type="entry name" value="PYRIDOXAL PHOSPHATE (PLP)-DEPENDENT ASPARTATE AMINOTRANSFERASE SUPERFAMILY"/>
    <property type="match status" value="1"/>
</dbReference>
<sequence>MENTQASEGRSSLALAQAEFDPEAVYLNTASLGLPPRSSLQALQRALEQWRAGNASPPDYDAPLEAARSSYAELVGVDASRVAVGSQVSVFAGLIAAALPAGSEVLTVTGEFTSMVFPFLAQASRGVVVREVPLEHLAESVSSRTALVAVSAVQSADGRLADLDALTEACAVTGTRVLLDTTQAVGWLPVDAGRFAYTTGGGYKWLLAPRGTCFFTVQSDLADELIPHTAGWYAGGERWDSLYGGPLRLAGDARRFDVSPAWHSWVAQAPALDLLTAIGPAVLHAHALGLANRFRAAVGLPPGDSAIVSMAADPGTAHRLERAGVIGSIRAGRLRLAFHVNNTTYDADRAADAVAGHVQD</sequence>
<dbReference type="PANTHER" id="PTHR43586">
    <property type="entry name" value="CYSTEINE DESULFURASE"/>
    <property type="match status" value="1"/>
</dbReference>
<dbReference type="EMBL" id="BMVW01000011">
    <property type="protein sequence ID" value="GGZ24994.1"/>
    <property type="molecule type" value="Genomic_DNA"/>
</dbReference>
<dbReference type="SUPFAM" id="SSF53383">
    <property type="entry name" value="PLP-dependent transferases"/>
    <property type="match status" value="1"/>
</dbReference>
<keyword evidence="2" id="KW-0032">Aminotransferase</keyword>
<feature type="domain" description="Aminotransferase class V" evidence="1">
    <location>
        <begin position="64"/>
        <end position="293"/>
    </location>
</feature>
<reference evidence="2" key="2">
    <citation type="submission" date="2020-09" db="EMBL/GenBank/DDBJ databases">
        <authorList>
            <person name="Sun Q."/>
            <person name="Ohkuma M."/>
        </authorList>
    </citation>
    <scope>NUCLEOTIDE SEQUENCE</scope>
    <source>
        <strain evidence="2">JCM 4815</strain>
    </source>
</reference>
<protein>
    <submittedName>
        <fullName evidence="2">Aminotransferase class V</fullName>
    </submittedName>
</protein>
<dbReference type="InterPro" id="IPR015421">
    <property type="entry name" value="PyrdxlP-dep_Trfase_major"/>
</dbReference>
<dbReference type="InterPro" id="IPR015424">
    <property type="entry name" value="PyrdxlP-dep_Trfase"/>
</dbReference>
<proteinExistence type="predicted"/>
<comment type="caution">
    <text evidence="2">The sequence shown here is derived from an EMBL/GenBank/DDBJ whole genome shotgun (WGS) entry which is preliminary data.</text>
</comment>
<dbReference type="GO" id="GO:0008483">
    <property type="term" value="F:transaminase activity"/>
    <property type="evidence" value="ECO:0007669"/>
    <property type="project" value="UniProtKB-KW"/>
</dbReference>
<accession>A0A918PY22</accession>
<dbReference type="RefSeq" id="WP_189863083.1">
    <property type="nucleotide sequence ID" value="NZ_BSEQ01000050.1"/>
</dbReference>
<evidence type="ECO:0000313" key="3">
    <source>
        <dbReference type="Proteomes" id="UP000622166"/>
    </source>
</evidence>
<name>A0A918PY22_9ACTN</name>
<gene>
    <name evidence="2" type="ORF">GCM10010365_51760</name>
</gene>
<dbReference type="Gene3D" id="3.90.1150.10">
    <property type="entry name" value="Aspartate Aminotransferase, domain 1"/>
    <property type="match status" value="1"/>
</dbReference>
<dbReference type="InterPro" id="IPR015422">
    <property type="entry name" value="PyrdxlP-dep_Trfase_small"/>
</dbReference>
<dbReference type="InterPro" id="IPR000192">
    <property type="entry name" value="Aminotrans_V_dom"/>
</dbReference>
<keyword evidence="2" id="KW-0808">Transferase</keyword>
<reference evidence="2" key="1">
    <citation type="journal article" date="2014" name="Int. J. Syst. Evol. Microbiol.">
        <title>Complete genome sequence of Corynebacterium casei LMG S-19264T (=DSM 44701T), isolated from a smear-ripened cheese.</title>
        <authorList>
            <consortium name="US DOE Joint Genome Institute (JGI-PGF)"/>
            <person name="Walter F."/>
            <person name="Albersmeier A."/>
            <person name="Kalinowski J."/>
            <person name="Ruckert C."/>
        </authorList>
    </citation>
    <scope>NUCLEOTIDE SEQUENCE</scope>
    <source>
        <strain evidence="2">JCM 4815</strain>
    </source>
</reference>
<dbReference type="Pfam" id="PF00266">
    <property type="entry name" value="Aminotran_5"/>
    <property type="match status" value="1"/>
</dbReference>
<dbReference type="AlphaFoldDB" id="A0A918PY22"/>
<dbReference type="Gene3D" id="3.40.640.10">
    <property type="entry name" value="Type I PLP-dependent aspartate aminotransferase-like (Major domain)"/>
    <property type="match status" value="1"/>
</dbReference>
<evidence type="ECO:0000259" key="1">
    <source>
        <dbReference type="Pfam" id="PF00266"/>
    </source>
</evidence>
<organism evidence="2 3">
    <name type="scientific">Streptomyces poonensis</name>
    <dbReference type="NCBI Taxonomy" id="68255"/>
    <lineage>
        <taxon>Bacteria</taxon>
        <taxon>Bacillati</taxon>
        <taxon>Actinomycetota</taxon>
        <taxon>Actinomycetes</taxon>
        <taxon>Kitasatosporales</taxon>
        <taxon>Streptomycetaceae</taxon>
        <taxon>Streptomyces</taxon>
    </lineage>
</organism>
<dbReference type="Proteomes" id="UP000622166">
    <property type="component" value="Unassembled WGS sequence"/>
</dbReference>
<evidence type="ECO:0000313" key="2">
    <source>
        <dbReference type="EMBL" id="GGZ24994.1"/>
    </source>
</evidence>